<dbReference type="SUPFAM" id="SSF52833">
    <property type="entry name" value="Thioredoxin-like"/>
    <property type="match status" value="1"/>
</dbReference>
<evidence type="ECO:0008006" key="2">
    <source>
        <dbReference type="Google" id="ProtNLM"/>
    </source>
</evidence>
<name>A0A381TQT5_9ZZZZ</name>
<dbReference type="InterPro" id="IPR036249">
    <property type="entry name" value="Thioredoxin-like_sf"/>
</dbReference>
<accession>A0A381TQT5</accession>
<evidence type="ECO:0000313" key="1">
    <source>
        <dbReference type="EMBL" id="SVA18405.1"/>
    </source>
</evidence>
<sequence length="180" mass="21073">MKHITLILGFTVTLFGQRLETALDEKSGKPMLVGIAVRADIMKDSYGEWYAQEYEDYEIDHDLVTASRDFLDSIEVQVFLGTWCEDSRREVPRFFKILDEMGWSENQMQMIMLDRNKTSGYGLEKDKNIHHVPTFVVYKERQEIGRIIETPTETLEEDLFNILIGDPPTPNYSEWKPEEK</sequence>
<dbReference type="EMBL" id="UINC01005008">
    <property type="protein sequence ID" value="SVA18405.1"/>
    <property type="molecule type" value="Genomic_DNA"/>
</dbReference>
<organism evidence="1">
    <name type="scientific">marine metagenome</name>
    <dbReference type="NCBI Taxonomy" id="408172"/>
    <lineage>
        <taxon>unclassified sequences</taxon>
        <taxon>metagenomes</taxon>
        <taxon>ecological metagenomes</taxon>
    </lineage>
</organism>
<dbReference type="AlphaFoldDB" id="A0A381TQT5"/>
<dbReference type="Gene3D" id="3.40.30.10">
    <property type="entry name" value="Glutaredoxin"/>
    <property type="match status" value="1"/>
</dbReference>
<proteinExistence type="predicted"/>
<gene>
    <name evidence="1" type="ORF">METZ01_LOCUS71259</name>
</gene>
<reference evidence="1" key="1">
    <citation type="submission" date="2018-05" db="EMBL/GenBank/DDBJ databases">
        <authorList>
            <person name="Lanie J.A."/>
            <person name="Ng W.-L."/>
            <person name="Kazmierczak K.M."/>
            <person name="Andrzejewski T.M."/>
            <person name="Davidsen T.M."/>
            <person name="Wayne K.J."/>
            <person name="Tettelin H."/>
            <person name="Glass J.I."/>
            <person name="Rusch D."/>
            <person name="Podicherti R."/>
            <person name="Tsui H.-C.T."/>
            <person name="Winkler M.E."/>
        </authorList>
    </citation>
    <scope>NUCLEOTIDE SEQUENCE</scope>
</reference>
<protein>
    <recommendedName>
        <fullName evidence="2">Thioredoxin domain-containing protein</fullName>
    </recommendedName>
</protein>